<dbReference type="InterPro" id="IPR006553">
    <property type="entry name" value="Leu-rich_rpt_Cys-con_subtyp"/>
</dbReference>
<dbReference type="RefSeq" id="XP_018012289.1">
    <property type="nucleotide sequence ID" value="XM_018156800.2"/>
</dbReference>
<proteinExistence type="predicted"/>
<dbReference type="OrthoDB" id="411076at2759"/>
<dbReference type="SUPFAM" id="SSF81383">
    <property type="entry name" value="F-box domain"/>
    <property type="match status" value="1"/>
</dbReference>
<dbReference type="PANTHER" id="PTHR13318:SF190">
    <property type="entry name" value="PARTNER OF PAIRED, ISOFORM B"/>
    <property type="match status" value="1"/>
</dbReference>
<dbReference type="KEGG" id="hazt:108669462"/>
<dbReference type="PROSITE" id="PS50181">
    <property type="entry name" value="FBOX"/>
    <property type="match status" value="1"/>
</dbReference>
<dbReference type="SUPFAM" id="SSF52047">
    <property type="entry name" value="RNI-like"/>
    <property type="match status" value="2"/>
</dbReference>
<dbReference type="Gene3D" id="1.20.1280.50">
    <property type="match status" value="1"/>
</dbReference>
<evidence type="ECO:0000259" key="2">
    <source>
        <dbReference type="PROSITE" id="PS50181"/>
    </source>
</evidence>
<dbReference type="GO" id="GO:0019005">
    <property type="term" value="C:SCF ubiquitin ligase complex"/>
    <property type="evidence" value="ECO:0007669"/>
    <property type="project" value="TreeGrafter"/>
</dbReference>
<feature type="domain" description="F-box" evidence="2">
    <location>
        <begin position="340"/>
        <end position="387"/>
    </location>
</feature>
<dbReference type="InterPro" id="IPR032675">
    <property type="entry name" value="LRR_dom_sf"/>
</dbReference>
<dbReference type="SMART" id="SM00367">
    <property type="entry name" value="LRR_CC"/>
    <property type="match status" value="3"/>
</dbReference>
<dbReference type="GeneID" id="108669462"/>
<gene>
    <name evidence="4" type="primary">LOC108669462</name>
</gene>
<reference evidence="4" key="1">
    <citation type="submission" date="2025-08" db="UniProtKB">
        <authorList>
            <consortium name="RefSeq"/>
        </authorList>
    </citation>
    <scope>IDENTIFICATION</scope>
    <source>
        <tissue evidence="4">Whole organism</tissue>
    </source>
</reference>
<dbReference type="Proteomes" id="UP000694843">
    <property type="component" value="Unplaced"/>
</dbReference>
<dbReference type="InterPro" id="IPR001810">
    <property type="entry name" value="F-box_dom"/>
</dbReference>
<dbReference type="AlphaFoldDB" id="A0A8B7NF97"/>
<dbReference type="Pfam" id="PF12937">
    <property type="entry name" value="F-box-like"/>
    <property type="match status" value="1"/>
</dbReference>
<dbReference type="PANTHER" id="PTHR13318">
    <property type="entry name" value="PARTNER OF PAIRED, ISOFORM B-RELATED"/>
    <property type="match status" value="1"/>
</dbReference>
<name>A0A8B7NF97_HYAAZ</name>
<keyword evidence="3" id="KW-1185">Reference proteome</keyword>
<evidence type="ECO:0000256" key="1">
    <source>
        <dbReference type="ARBA" id="ARBA00022786"/>
    </source>
</evidence>
<dbReference type="GO" id="GO:0031146">
    <property type="term" value="P:SCF-dependent proteasomal ubiquitin-dependent protein catabolic process"/>
    <property type="evidence" value="ECO:0007669"/>
    <property type="project" value="TreeGrafter"/>
</dbReference>
<accession>A0A8B7NF97</accession>
<sequence>MQARSPLEMLPRPQHIREDGSSSNSVLFAYCYICQRVTSEPLVKNPTNHRKVLGFISERAAFGDPIYLKIEEKLQGLNAKTLASCSASFHGSCYRKTIHAGNYKKIKEQYYKINPRKRPAPVKKQPAKVKESSFCLFCHRKHNSKKNALIVGKLASKDFGCLQSFVKTQAVSLEVRKLFLICSNAMKPVQVVSHEVCWKKFIVRHVGNLHLKPLTPEDIANDEFLFYIKEKLTLSESISLPVLHRTYEWFRRKHSLPLTSVTRRSLKNLILSELGDSVVINKRTKRTCESLRFARRAKESSIKKSIREIALLDDALNTTSILDRLRSRKSCIEEAPQSCDGVVNKFPDELLLKIFRNLTTEELGRSVVPVCSRWRNVGRDPILWKDIILKRDEPERRKSFVSLLRSCRELRSLKIPESSNVHPPDISEIIQAVSSHCPRLVELRCPHRPAVPQTILQQLANNCLDLEIVDFSQFISTDLLIDPDFLLPLVKLKKLNRIQVGHSRFFFGDNFLRELANSSQSRTIEHIDVAGFLFSDDTYRYFIRRVSSKLKSLAISPSILTKGFGFIVQCIGLHELHLKVGYHATSCENQLSTLRNLINLKTLRLEFVDLSHNAELVQLFREPTFAKLEVFELISYHDNVSDYFLNLLSFTMPYLKELTLRSLVQVTDEGLSRLMQRCQNLTKLTLIDMDGVRGRAFEQHARDLPNLRTLRIVRCPRITSMLVNEFRVRKFTKNINIIWESC</sequence>
<evidence type="ECO:0000313" key="3">
    <source>
        <dbReference type="Proteomes" id="UP000694843"/>
    </source>
</evidence>
<organism evidence="3 4">
    <name type="scientific">Hyalella azteca</name>
    <name type="common">Amphipod</name>
    <dbReference type="NCBI Taxonomy" id="294128"/>
    <lineage>
        <taxon>Eukaryota</taxon>
        <taxon>Metazoa</taxon>
        <taxon>Ecdysozoa</taxon>
        <taxon>Arthropoda</taxon>
        <taxon>Crustacea</taxon>
        <taxon>Multicrustacea</taxon>
        <taxon>Malacostraca</taxon>
        <taxon>Eumalacostraca</taxon>
        <taxon>Peracarida</taxon>
        <taxon>Amphipoda</taxon>
        <taxon>Senticaudata</taxon>
        <taxon>Talitrida</taxon>
        <taxon>Talitroidea</taxon>
        <taxon>Hyalellidae</taxon>
        <taxon>Hyalella</taxon>
    </lineage>
</organism>
<protein>
    <submittedName>
        <fullName evidence="4">Uncharacterized protein LOC108669462</fullName>
    </submittedName>
</protein>
<keyword evidence="1" id="KW-0833">Ubl conjugation pathway</keyword>
<dbReference type="InterPro" id="IPR036047">
    <property type="entry name" value="F-box-like_dom_sf"/>
</dbReference>
<dbReference type="Gene3D" id="3.80.10.10">
    <property type="entry name" value="Ribonuclease Inhibitor"/>
    <property type="match status" value="1"/>
</dbReference>
<evidence type="ECO:0000313" key="4">
    <source>
        <dbReference type="RefSeq" id="XP_018012289.1"/>
    </source>
</evidence>